<dbReference type="InterPro" id="IPR009006">
    <property type="entry name" value="Ala_racemase/Decarboxylase_C"/>
</dbReference>
<feature type="binding site" evidence="6">
    <location>
        <position position="320"/>
    </location>
    <ligand>
        <name>substrate</name>
    </ligand>
</feature>
<name>A0AAQ0BX65_9ACTO</name>
<dbReference type="GO" id="GO:0030170">
    <property type="term" value="F:pyridoxal phosphate binding"/>
    <property type="evidence" value="ECO:0007669"/>
    <property type="project" value="UniProtKB-UniRule"/>
</dbReference>
<evidence type="ECO:0000256" key="9">
    <source>
        <dbReference type="RuleBase" id="RU003738"/>
    </source>
</evidence>
<comment type="catalytic activity">
    <reaction evidence="6 9">
        <text>meso-2,6-diaminopimelate + H(+) = L-lysine + CO2</text>
        <dbReference type="Rhea" id="RHEA:15101"/>
        <dbReference type="ChEBI" id="CHEBI:15378"/>
        <dbReference type="ChEBI" id="CHEBI:16526"/>
        <dbReference type="ChEBI" id="CHEBI:32551"/>
        <dbReference type="ChEBI" id="CHEBI:57791"/>
        <dbReference type="EC" id="4.1.1.20"/>
    </reaction>
</comment>
<feature type="active site" description="Proton donor" evidence="8">
    <location>
        <position position="395"/>
    </location>
</feature>
<dbReference type="SUPFAM" id="SSF51419">
    <property type="entry name" value="PLP-binding barrel"/>
    <property type="match status" value="1"/>
</dbReference>
<organism evidence="11 12">
    <name type="scientific">Schaalia meyeri</name>
    <dbReference type="NCBI Taxonomy" id="52773"/>
    <lineage>
        <taxon>Bacteria</taxon>
        <taxon>Bacillati</taxon>
        <taxon>Actinomycetota</taxon>
        <taxon>Actinomycetes</taxon>
        <taxon>Actinomycetales</taxon>
        <taxon>Actinomycetaceae</taxon>
        <taxon>Schaalia</taxon>
    </lineage>
</organism>
<keyword evidence="3 6" id="KW-0663">Pyridoxal phosphate</keyword>
<feature type="binding site" evidence="6">
    <location>
        <position position="425"/>
    </location>
    <ligand>
        <name>pyridoxal 5'-phosphate</name>
        <dbReference type="ChEBI" id="CHEBI:597326"/>
    </ligand>
</feature>
<dbReference type="PROSITE" id="PS00878">
    <property type="entry name" value="ODR_DC_2_1"/>
    <property type="match status" value="1"/>
</dbReference>
<gene>
    <name evidence="6 11" type="primary">lysA</name>
    <name evidence="11" type="ORF">I6H42_01495</name>
</gene>
<dbReference type="PANTHER" id="PTHR43727">
    <property type="entry name" value="DIAMINOPIMELATE DECARBOXYLASE"/>
    <property type="match status" value="1"/>
</dbReference>
<feature type="binding site" evidence="6">
    <location>
        <position position="396"/>
    </location>
    <ligand>
        <name>substrate</name>
    </ligand>
</feature>
<feature type="binding site" evidence="6">
    <location>
        <position position="365"/>
    </location>
    <ligand>
        <name>substrate</name>
    </ligand>
</feature>
<evidence type="ECO:0000256" key="4">
    <source>
        <dbReference type="ARBA" id="ARBA00023154"/>
    </source>
</evidence>
<dbReference type="InterPro" id="IPR022657">
    <property type="entry name" value="De-COase2_CS"/>
</dbReference>
<dbReference type="InterPro" id="IPR022653">
    <property type="entry name" value="De-COase2_pyr-phos_BS"/>
</dbReference>
<dbReference type="InterPro" id="IPR000183">
    <property type="entry name" value="Orn/DAP/Arg_de-COase"/>
</dbReference>
<sequence length="469" mass="49625">MRKADRAPVGSLTCPNPGERPDLWPWSARRVDGVLRVGGVDLTRIACEFGTPTFVLDVEGLRGRARVWASAMAEEFWDGYGMRGGDAFYAGKAFLSADVARLVASEGLGVDTASLGELTLALRAGVDPKRIGLHGNNKSDEEIRLALESGIHRIFIDSMDEVRQVERIAAELGVAAPVMVRLKSGIHAGGNEYVATAHEDQKFGLSLATGQALEAMAAIARAPHLDFRGLHSHIGSQIFGTRAFSQAARIVIDFAARLRDELALGVPAIDLGGGVGISYTGQDPVPTSPVEVARVLADAVRERCAHHGLPIPHVSVEPGRSIAGASMVMLYRVGAIKDVSLEGGGVRRYVAIDGGMSDNIRPVLYDAAYTATLANRDCPAQPGALARCRVVGKHCESGDIIIRDVDLPGDIAGGDLLVVPAVGAYGYSMASNYNMVTKPGVLAVEDGAARWFVRPQTVDHLLALDAGLA</sequence>
<accession>A0AAQ0BX65</accession>
<dbReference type="AlphaFoldDB" id="A0AAQ0BX65"/>
<dbReference type="SUPFAM" id="SSF50621">
    <property type="entry name" value="Alanine racemase C-terminal domain-like"/>
    <property type="match status" value="1"/>
</dbReference>
<reference evidence="11 12" key="1">
    <citation type="submission" date="2020-12" db="EMBL/GenBank/DDBJ databases">
        <title>FDA dAtabase for Regulatory Grade micrObial Sequences (FDA-ARGOS): Supporting development and validation of Infectious Disease Dx tests.</title>
        <authorList>
            <person name="Sproer C."/>
            <person name="Gronow S."/>
            <person name="Severitt S."/>
            <person name="Schroder I."/>
            <person name="Tallon L."/>
            <person name="Sadzewicz L."/>
            <person name="Zhao X."/>
            <person name="Boylan J."/>
            <person name="Ott S."/>
            <person name="Bowen H."/>
            <person name="Vavikolanu K."/>
            <person name="Mehta A."/>
            <person name="Aluvathingal J."/>
            <person name="Nadendla S."/>
            <person name="Lowell S."/>
            <person name="Myers T."/>
            <person name="Yan Y."/>
            <person name="Sichtig H."/>
        </authorList>
    </citation>
    <scope>NUCLEOTIDE SEQUENCE [LARGE SCALE GENOMIC DNA]</scope>
    <source>
        <strain evidence="11 12">FDAARGOS_985</strain>
    </source>
</reference>
<keyword evidence="5 6" id="KW-0456">Lyase</keyword>
<dbReference type="PRINTS" id="PR01179">
    <property type="entry name" value="ODADCRBXLASE"/>
</dbReference>
<keyword evidence="12" id="KW-1185">Reference proteome</keyword>
<keyword evidence="6" id="KW-0028">Amino-acid biosynthesis</keyword>
<keyword evidence="4 6" id="KW-0457">Lysine biosynthesis</keyword>
<comment type="subunit">
    <text evidence="6">Homodimer.</text>
</comment>
<protein>
    <recommendedName>
        <fullName evidence="6 7">Diaminopimelate decarboxylase</fullName>
        <shortName evidence="6">DAP decarboxylase</shortName>
        <shortName evidence="6">DAPDC</shortName>
        <ecNumber evidence="6 7">4.1.1.20</ecNumber>
    </recommendedName>
</protein>
<evidence type="ECO:0000256" key="7">
    <source>
        <dbReference type="NCBIfam" id="TIGR01048"/>
    </source>
</evidence>
<feature type="binding site" evidence="6">
    <location>
        <position position="361"/>
    </location>
    <ligand>
        <name>substrate</name>
    </ligand>
</feature>
<dbReference type="GO" id="GO:0009089">
    <property type="term" value="P:lysine biosynthetic process via diaminopimelate"/>
    <property type="evidence" value="ECO:0007669"/>
    <property type="project" value="UniProtKB-UniRule"/>
</dbReference>
<keyword evidence="2 6" id="KW-0210">Decarboxylase</keyword>
<dbReference type="Proteomes" id="UP000595220">
    <property type="component" value="Chromosome"/>
</dbReference>
<dbReference type="PANTHER" id="PTHR43727:SF2">
    <property type="entry name" value="GROUP IV DECARBOXYLASE"/>
    <property type="match status" value="1"/>
</dbReference>
<proteinExistence type="inferred from homology"/>
<dbReference type="GO" id="GO:0008836">
    <property type="term" value="F:diaminopimelate decarboxylase activity"/>
    <property type="evidence" value="ECO:0007669"/>
    <property type="project" value="UniProtKB-UniRule"/>
</dbReference>
<dbReference type="NCBIfam" id="TIGR01048">
    <property type="entry name" value="lysA"/>
    <property type="match status" value="1"/>
</dbReference>
<comment type="similarity">
    <text evidence="6">Belongs to the Orn/Lys/Arg decarboxylase class-II family. LysA subfamily.</text>
</comment>
<evidence type="ECO:0000256" key="2">
    <source>
        <dbReference type="ARBA" id="ARBA00022793"/>
    </source>
</evidence>
<evidence type="ECO:0000256" key="3">
    <source>
        <dbReference type="ARBA" id="ARBA00022898"/>
    </source>
</evidence>
<evidence type="ECO:0000256" key="8">
    <source>
        <dbReference type="PIRSR" id="PIRSR600183-50"/>
    </source>
</evidence>
<evidence type="ECO:0000256" key="6">
    <source>
        <dbReference type="HAMAP-Rule" id="MF_02120"/>
    </source>
</evidence>
<dbReference type="RefSeq" id="WP_074632901.1">
    <property type="nucleotide sequence ID" value="NZ_CP066065.1"/>
</dbReference>
<dbReference type="Pfam" id="PF02784">
    <property type="entry name" value="Orn_Arg_deC_N"/>
    <property type="match status" value="1"/>
</dbReference>
<dbReference type="FunFam" id="3.20.20.10:FF:000003">
    <property type="entry name" value="Diaminopimelate decarboxylase"/>
    <property type="match status" value="1"/>
</dbReference>
<feature type="binding site" evidence="6">
    <location>
        <position position="425"/>
    </location>
    <ligand>
        <name>substrate</name>
    </ligand>
</feature>
<dbReference type="PRINTS" id="PR01181">
    <property type="entry name" value="DAPDCRBXLASE"/>
</dbReference>
<dbReference type="EC" id="4.1.1.20" evidence="6 7"/>
<feature type="modified residue" description="N6-(pyridoxal phosphate)lysine" evidence="6 8">
    <location>
        <position position="92"/>
    </location>
</feature>
<comment type="function">
    <text evidence="6">Specifically catalyzes the decarboxylation of meso-diaminopimelate (meso-DAP) to L-lysine.</text>
</comment>
<evidence type="ECO:0000313" key="12">
    <source>
        <dbReference type="Proteomes" id="UP000595220"/>
    </source>
</evidence>
<dbReference type="InterPro" id="IPR002986">
    <property type="entry name" value="DAP_deCOOHase_LysA"/>
</dbReference>
<evidence type="ECO:0000256" key="5">
    <source>
        <dbReference type="ARBA" id="ARBA00023239"/>
    </source>
</evidence>
<evidence type="ECO:0000313" key="11">
    <source>
        <dbReference type="EMBL" id="QQC44127.1"/>
    </source>
</evidence>
<evidence type="ECO:0000256" key="1">
    <source>
        <dbReference type="ARBA" id="ARBA00001933"/>
    </source>
</evidence>
<dbReference type="CDD" id="cd06828">
    <property type="entry name" value="PLPDE_III_DapDC"/>
    <property type="match status" value="1"/>
</dbReference>
<dbReference type="HAMAP" id="MF_02120">
    <property type="entry name" value="LysA"/>
    <property type="match status" value="1"/>
</dbReference>
<feature type="binding site" evidence="6">
    <location>
        <begin position="317"/>
        <end position="320"/>
    </location>
    <ligand>
        <name>pyridoxal 5'-phosphate</name>
        <dbReference type="ChEBI" id="CHEBI:597326"/>
    </ligand>
</feature>
<dbReference type="InterPro" id="IPR029066">
    <property type="entry name" value="PLP-binding_barrel"/>
</dbReference>
<feature type="binding site" evidence="6">
    <location>
        <position position="274"/>
    </location>
    <ligand>
        <name>pyridoxal 5'-phosphate</name>
        <dbReference type="ChEBI" id="CHEBI:597326"/>
    </ligand>
</feature>
<evidence type="ECO:0000259" key="10">
    <source>
        <dbReference type="Pfam" id="PF02784"/>
    </source>
</evidence>
<dbReference type="Gene3D" id="3.20.20.10">
    <property type="entry name" value="Alanine racemase"/>
    <property type="match status" value="1"/>
</dbReference>
<dbReference type="EMBL" id="CP066065">
    <property type="protein sequence ID" value="QQC44127.1"/>
    <property type="molecule type" value="Genomic_DNA"/>
</dbReference>
<comment type="pathway">
    <text evidence="6 9">Amino-acid biosynthesis; L-lysine biosynthesis via DAP pathway; L-lysine from DL-2,6-diaminopimelate: step 1/1.</text>
</comment>
<dbReference type="PROSITE" id="PS00879">
    <property type="entry name" value="ODR_DC_2_2"/>
    <property type="match status" value="1"/>
</dbReference>
<feature type="domain" description="Orn/DAP/Arg decarboxylase 2 N-terminal" evidence="10">
    <location>
        <begin position="86"/>
        <end position="323"/>
    </location>
</feature>
<dbReference type="Gene3D" id="2.40.37.10">
    <property type="entry name" value="Lyase, Ornithine Decarboxylase, Chain A, domain 1"/>
    <property type="match status" value="1"/>
</dbReference>
<dbReference type="InterPro" id="IPR022644">
    <property type="entry name" value="De-COase2_N"/>
</dbReference>
<comment type="cofactor">
    <cofactor evidence="1 6 8 9">
        <name>pyridoxal 5'-phosphate</name>
        <dbReference type="ChEBI" id="CHEBI:597326"/>
    </cofactor>
</comment>